<evidence type="ECO:0000256" key="1">
    <source>
        <dbReference type="SAM" id="MobiDB-lite"/>
    </source>
</evidence>
<feature type="compositionally biased region" description="Polar residues" evidence="1">
    <location>
        <begin position="46"/>
        <end position="57"/>
    </location>
</feature>
<protein>
    <submittedName>
        <fullName evidence="2">CLUMA_CG004875, isoform A</fullName>
    </submittedName>
</protein>
<organism evidence="2 3">
    <name type="scientific">Clunio marinus</name>
    <dbReference type="NCBI Taxonomy" id="568069"/>
    <lineage>
        <taxon>Eukaryota</taxon>
        <taxon>Metazoa</taxon>
        <taxon>Ecdysozoa</taxon>
        <taxon>Arthropoda</taxon>
        <taxon>Hexapoda</taxon>
        <taxon>Insecta</taxon>
        <taxon>Pterygota</taxon>
        <taxon>Neoptera</taxon>
        <taxon>Endopterygota</taxon>
        <taxon>Diptera</taxon>
        <taxon>Nematocera</taxon>
        <taxon>Chironomoidea</taxon>
        <taxon>Chironomidae</taxon>
        <taxon>Clunio</taxon>
    </lineage>
</organism>
<keyword evidence="3" id="KW-1185">Reference proteome</keyword>
<name>A0A1J1HSZ9_9DIPT</name>
<dbReference type="Proteomes" id="UP000183832">
    <property type="component" value="Unassembled WGS sequence"/>
</dbReference>
<gene>
    <name evidence="2" type="ORF">CLUMA_CG004875</name>
</gene>
<evidence type="ECO:0000313" key="3">
    <source>
        <dbReference type="Proteomes" id="UP000183832"/>
    </source>
</evidence>
<dbReference type="AlphaFoldDB" id="A0A1J1HSZ9"/>
<feature type="compositionally biased region" description="Basic and acidic residues" evidence="1">
    <location>
        <begin position="58"/>
        <end position="67"/>
    </location>
</feature>
<reference evidence="2 3" key="1">
    <citation type="submission" date="2015-04" db="EMBL/GenBank/DDBJ databases">
        <authorList>
            <person name="Syromyatnikov M.Y."/>
            <person name="Popov V.N."/>
        </authorList>
    </citation>
    <scope>NUCLEOTIDE SEQUENCE [LARGE SCALE GENOMIC DNA]</scope>
</reference>
<evidence type="ECO:0000313" key="2">
    <source>
        <dbReference type="EMBL" id="CRK91192.1"/>
    </source>
</evidence>
<sequence>MHNEGFRVLLPATHTNVLSRDLYKWKKKERNLLKKIAKGKKKTWKTRVQQTVSGSSNIDEHKFPKKL</sequence>
<feature type="region of interest" description="Disordered" evidence="1">
    <location>
        <begin position="44"/>
        <end position="67"/>
    </location>
</feature>
<proteinExistence type="predicted"/>
<accession>A0A1J1HSZ9</accession>
<dbReference type="EMBL" id="CVRI01000020">
    <property type="protein sequence ID" value="CRK91192.1"/>
    <property type="molecule type" value="Genomic_DNA"/>
</dbReference>